<keyword evidence="5" id="KW-1185">Reference proteome</keyword>
<dbReference type="InterPro" id="IPR004136">
    <property type="entry name" value="NMO"/>
</dbReference>
<dbReference type="PANTHER" id="PTHR32332">
    <property type="entry name" value="2-NITROPROPANE DIOXYGENASE"/>
    <property type="match status" value="1"/>
</dbReference>
<dbReference type="PANTHER" id="PTHR32332:SF31">
    <property type="entry name" value="2-NITROPROPANE DIOXYGENASE FAMILY, PUTATIVE (AFU_ORTHOLOGUE AFUA_2G09850)-RELATED"/>
    <property type="match status" value="1"/>
</dbReference>
<keyword evidence="3" id="KW-0560">Oxidoreductase</keyword>
<keyword evidence="2" id="KW-0288">FMN</keyword>
<dbReference type="EMBL" id="JAWWNJ010000070">
    <property type="protein sequence ID" value="KAK7007641.1"/>
    <property type="molecule type" value="Genomic_DNA"/>
</dbReference>
<dbReference type="CDD" id="cd04730">
    <property type="entry name" value="NPD_like"/>
    <property type="match status" value="1"/>
</dbReference>
<dbReference type="SUPFAM" id="SSF51412">
    <property type="entry name" value="Inosine monophosphate dehydrogenase (IMPDH)"/>
    <property type="match status" value="1"/>
</dbReference>
<evidence type="ECO:0000313" key="4">
    <source>
        <dbReference type="EMBL" id="KAK7007641.1"/>
    </source>
</evidence>
<evidence type="ECO:0000256" key="3">
    <source>
        <dbReference type="ARBA" id="ARBA00023002"/>
    </source>
</evidence>
<proteinExistence type="predicted"/>
<comment type="caution">
    <text evidence="4">The sequence shown here is derived from an EMBL/GenBank/DDBJ whole genome shotgun (WGS) entry which is preliminary data.</text>
</comment>
<name>A0AAW0AFR3_9AGAR</name>
<keyword evidence="4" id="KW-0503">Monooxygenase</keyword>
<gene>
    <name evidence="4" type="ORF">R3P38DRAFT_3403562</name>
</gene>
<evidence type="ECO:0000313" key="5">
    <source>
        <dbReference type="Proteomes" id="UP001362999"/>
    </source>
</evidence>
<dbReference type="Pfam" id="PF03060">
    <property type="entry name" value="NMO"/>
    <property type="match status" value="2"/>
</dbReference>
<dbReference type="AlphaFoldDB" id="A0AAW0AFR3"/>
<dbReference type="InterPro" id="IPR013785">
    <property type="entry name" value="Aldolase_TIM"/>
</dbReference>
<evidence type="ECO:0000256" key="2">
    <source>
        <dbReference type="ARBA" id="ARBA00022643"/>
    </source>
</evidence>
<accession>A0AAW0AFR3</accession>
<sequence>MGPIKTQLTSRFNLNSPIISAPMAGIATPELAAAVTKAGGLGAIGAGNYSSQELKKQIQTVRKILGISEDKPVPLIVGFLGWCLDKSEASDDPCLVAVLDQNPVAVWFAFGVDMGRYIDQVHDFNARTGRNIFIFIIVSSVEDARIAAAKKVDALVVQGHEAGGHGGAEALPLLVLLAAVMREFEAANEKPLIMAAGAISTGAQIAGLLSMGVDGVVLGTRFLFTPECSYGAAQKQALLDADHNSTARTAAFDEVLKLNNWPPNCNGRAISNKIIDDVKAGLGLEERIQKFEESKRSDSDTSRLVVWAGSGVGMTNEIKGAADVLHELHEETVKQLQIATKLLS</sequence>
<dbReference type="Proteomes" id="UP001362999">
    <property type="component" value="Unassembled WGS sequence"/>
</dbReference>
<organism evidence="4 5">
    <name type="scientific">Favolaschia claudopus</name>
    <dbReference type="NCBI Taxonomy" id="2862362"/>
    <lineage>
        <taxon>Eukaryota</taxon>
        <taxon>Fungi</taxon>
        <taxon>Dikarya</taxon>
        <taxon>Basidiomycota</taxon>
        <taxon>Agaricomycotina</taxon>
        <taxon>Agaricomycetes</taxon>
        <taxon>Agaricomycetidae</taxon>
        <taxon>Agaricales</taxon>
        <taxon>Marasmiineae</taxon>
        <taxon>Mycenaceae</taxon>
        <taxon>Favolaschia</taxon>
    </lineage>
</organism>
<protein>
    <submittedName>
        <fullName evidence="4">Nitronate monooxygenase</fullName>
    </submittedName>
</protein>
<keyword evidence="1" id="KW-0285">Flavoprotein</keyword>
<reference evidence="4 5" key="1">
    <citation type="journal article" date="2024" name="J Genomics">
        <title>Draft genome sequencing and assembly of Favolaschia claudopus CIRM-BRFM 2984 isolated from oak limbs.</title>
        <authorList>
            <person name="Navarro D."/>
            <person name="Drula E."/>
            <person name="Chaduli D."/>
            <person name="Cazenave R."/>
            <person name="Ahrendt S."/>
            <person name="Wang J."/>
            <person name="Lipzen A."/>
            <person name="Daum C."/>
            <person name="Barry K."/>
            <person name="Grigoriev I.V."/>
            <person name="Favel A."/>
            <person name="Rosso M.N."/>
            <person name="Martin F."/>
        </authorList>
    </citation>
    <scope>NUCLEOTIDE SEQUENCE [LARGE SCALE GENOMIC DNA]</scope>
    <source>
        <strain evidence="4 5">CIRM-BRFM 2984</strain>
    </source>
</reference>
<evidence type="ECO:0000256" key="1">
    <source>
        <dbReference type="ARBA" id="ARBA00022630"/>
    </source>
</evidence>
<dbReference type="GO" id="GO:0018580">
    <property type="term" value="F:nitronate monooxygenase activity"/>
    <property type="evidence" value="ECO:0007669"/>
    <property type="project" value="InterPro"/>
</dbReference>
<dbReference type="Gene3D" id="3.20.20.70">
    <property type="entry name" value="Aldolase class I"/>
    <property type="match status" value="1"/>
</dbReference>